<feature type="compositionally biased region" description="Polar residues" evidence="2">
    <location>
        <begin position="458"/>
        <end position="477"/>
    </location>
</feature>
<evidence type="ECO:0000259" key="3">
    <source>
        <dbReference type="PROSITE" id="PS51391"/>
    </source>
</evidence>
<feature type="region of interest" description="Disordered" evidence="2">
    <location>
        <begin position="397"/>
        <end position="477"/>
    </location>
</feature>
<keyword evidence="1" id="KW-0507">mRNA processing</keyword>
<dbReference type="Pfam" id="PF23228">
    <property type="entry name" value="zf_PCFS4"/>
    <property type="match status" value="1"/>
</dbReference>
<feature type="compositionally biased region" description="Polar residues" evidence="2">
    <location>
        <begin position="335"/>
        <end position="350"/>
    </location>
</feature>
<dbReference type="PANTHER" id="PTHR15921:SF12">
    <property type="entry name" value="POLYADENYLATION AND CLEAVAGE FACTOR HOMOLOG 4"/>
    <property type="match status" value="1"/>
</dbReference>
<dbReference type="InterPro" id="IPR045154">
    <property type="entry name" value="PCF11-like"/>
</dbReference>
<dbReference type="EMBL" id="JBJUIK010000007">
    <property type="protein sequence ID" value="KAL3522038.1"/>
    <property type="molecule type" value="Genomic_DNA"/>
</dbReference>
<dbReference type="FunFam" id="1.25.40.90:FF:000023">
    <property type="entry name" value="polyadenylation and cleavage factor homolog 4"/>
    <property type="match status" value="1"/>
</dbReference>
<dbReference type="PROSITE" id="PS00028">
    <property type="entry name" value="ZINC_FINGER_C2H2_1"/>
    <property type="match status" value="1"/>
</dbReference>
<name>A0ABD2ZSP8_9GENT</name>
<dbReference type="InterPro" id="IPR057242">
    <property type="entry name" value="PCFS4-like"/>
</dbReference>
<dbReference type="CDD" id="cd16982">
    <property type="entry name" value="CID_Pcf11"/>
    <property type="match status" value="1"/>
</dbReference>
<evidence type="ECO:0000256" key="2">
    <source>
        <dbReference type="SAM" id="MobiDB-lite"/>
    </source>
</evidence>
<proteinExistence type="predicted"/>
<dbReference type="Gene3D" id="1.25.40.90">
    <property type="match status" value="1"/>
</dbReference>
<evidence type="ECO:0000313" key="5">
    <source>
        <dbReference type="Proteomes" id="UP001630127"/>
    </source>
</evidence>
<dbReference type="SUPFAM" id="SSF48464">
    <property type="entry name" value="ENTH/VHS domain"/>
    <property type="match status" value="1"/>
</dbReference>
<dbReference type="SMART" id="SM00582">
    <property type="entry name" value="RPR"/>
    <property type="match status" value="1"/>
</dbReference>
<dbReference type="InterPro" id="IPR047415">
    <property type="entry name" value="Pcf11_CID"/>
</dbReference>
<dbReference type="InterPro" id="IPR013087">
    <property type="entry name" value="Znf_C2H2_type"/>
</dbReference>
<gene>
    <name evidence="4" type="ORF">ACH5RR_014872</name>
</gene>
<organism evidence="4 5">
    <name type="scientific">Cinchona calisaya</name>
    <dbReference type="NCBI Taxonomy" id="153742"/>
    <lineage>
        <taxon>Eukaryota</taxon>
        <taxon>Viridiplantae</taxon>
        <taxon>Streptophyta</taxon>
        <taxon>Embryophyta</taxon>
        <taxon>Tracheophyta</taxon>
        <taxon>Spermatophyta</taxon>
        <taxon>Magnoliopsida</taxon>
        <taxon>eudicotyledons</taxon>
        <taxon>Gunneridae</taxon>
        <taxon>Pentapetalae</taxon>
        <taxon>asterids</taxon>
        <taxon>lamiids</taxon>
        <taxon>Gentianales</taxon>
        <taxon>Rubiaceae</taxon>
        <taxon>Cinchonoideae</taxon>
        <taxon>Cinchoneae</taxon>
        <taxon>Cinchona</taxon>
    </lineage>
</organism>
<dbReference type="PANTHER" id="PTHR15921">
    <property type="entry name" value="PRE-MRNA CLEAVAGE COMPLEX II"/>
    <property type="match status" value="1"/>
</dbReference>
<evidence type="ECO:0000313" key="4">
    <source>
        <dbReference type="EMBL" id="KAL3522038.1"/>
    </source>
</evidence>
<dbReference type="Proteomes" id="UP001630127">
    <property type="component" value="Unassembled WGS sequence"/>
</dbReference>
<dbReference type="GO" id="GO:0005634">
    <property type="term" value="C:nucleus"/>
    <property type="evidence" value="ECO:0007669"/>
    <property type="project" value="UniProtKB-ARBA"/>
</dbReference>
<dbReference type="InterPro" id="IPR006569">
    <property type="entry name" value="CID_dom"/>
</dbReference>
<accession>A0ABD2ZSP8</accession>
<protein>
    <recommendedName>
        <fullName evidence="3">CID domain-containing protein</fullName>
    </recommendedName>
</protein>
<dbReference type="Pfam" id="PF04818">
    <property type="entry name" value="CID"/>
    <property type="match status" value="1"/>
</dbReference>
<keyword evidence="5" id="KW-1185">Reference proteome</keyword>
<feature type="domain" description="CID" evidence="3">
    <location>
        <begin position="62"/>
        <end position="190"/>
    </location>
</feature>
<reference evidence="4 5" key="1">
    <citation type="submission" date="2024-11" db="EMBL/GenBank/DDBJ databases">
        <title>A near-complete genome assembly of Cinchona calisaya.</title>
        <authorList>
            <person name="Lian D.C."/>
            <person name="Zhao X.W."/>
            <person name="Wei L."/>
        </authorList>
    </citation>
    <scope>NUCLEOTIDE SEQUENCE [LARGE SCALE GENOMIC DNA]</scope>
    <source>
        <tissue evidence="4">Nenye</tissue>
    </source>
</reference>
<dbReference type="InterPro" id="IPR008942">
    <property type="entry name" value="ENTH_VHS"/>
</dbReference>
<sequence length="993" mass="109035">MVDARFENPGAFIGGGVVTSNRAMENGVVLKPLAPPTILDKFRAMLKEREVRVSEDNVVFLSTEEVVRIYEVVLSELRFNLKPIITDLTIIAGEQIDHGEGIADAICARIIEVPVEQKLPSLYLLDSIVKNIGREYVKYFSARLPEVFCEAYRQVHPNMHPSMRHLFRFWSNHFSPSVLQTIEARLQFSPSLNNQSSSLNSVRASESSQPTHGIHVRQFVPTSADANVQPGRGSTSKAKIYGQKPATGYDEYNSDNAELNPSGDMKAILSSDTRIARSSSPYGVKRSRSLSPFLDDIAMDASSSRASEKASPSHSGFDYGVGRISGRHEEASDGPRNTLTNDTCLKSENPANRYRNGLDLQGPRALIEAYGIDERQKPLSHKHLKVDHPNVNGIHKSASLRTWQNTEEEEFNWEDMSSTLGDSSQSNDLLTTATPPPASFRTRAGFGRHPDAPFATSDIRSNWPNQAQRPIFSDSSQAEDVSAISSVREVTNKIPGFRYEKTQVPCSQFTQDGFNMPQTLVQSSQHHFNIKGSGRNLPIPFSGTGMASSVEQKPPLIANFPNSDTRNQGPSTVVSRFSPSGFDSLTPEIRSVAKPASTGLLASVKMHGSCRPTSLTSPPIPEKIGYQPNTVGHLGMNMSSFPGQRLGSIESKSQNNMPQFPNQHRGLIPLNQQVRAHVNLQPPQPLISQEVRLNMVPPVSVVAPCNLVRPLNQGYVPQAQGNPLAMSMGFQNLIHGVQLSVHAPSTVNASLHLPGVAMARLPQGLPPISSSVIPITQNPGSIGPNPLAGGALSGLFNSLMTQGLISLTKEASMQDSVVLDFNPDTLKVRHEWVITAIYADLPRQCTTCGLRFKCQEAHSSHMDWHVKRNRKSKNPKQKPFCNWFVNVDMWLSGAEALGADTVRSFLPAENLMEKNDDEEIVVPADEDQKVCALCGEPFDEFYSDETEEWMYRGTVYMNAPTGSTAGMDRSQLGPIIHAKCRSETSVASAEDLR</sequence>
<feature type="compositionally biased region" description="Polar residues" evidence="2">
    <location>
        <begin position="415"/>
        <end position="433"/>
    </location>
</feature>
<dbReference type="AlphaFoldDB" id="A0ABD2ZSP8"/>
<comment type="caution">
    <text evidence="4">The sequence shown here is derived from an EMBL/GenBank/DDBJ whole genome shotgun (WGS) entry which is preliminary data.</text>
</comment>
<feature type="region of interest" description="Disordered" evidence="2">
    <location>
        <begin position="325"/>
        <end position="357"/>
    </location>
</feature>
<dbReference type="GO" id="GO:0006397">
    <property type="term" value="P:mRNA processing"/>
    <property type="evidence" value="ECO:0007669"/>
    <property type="project" value="UniProtKB-KW"/>
</dbReference>
<dbReference type="PROSITE" id="PS51391">
    <property type="entry name" value="CID"/>
    <property type="match status" value="1"/>
</dbReference>
<evidence type="ECO:0000256" key="1">
    <source>
        <dbReference type="ARBA" id="ARBA00022664"/>
    </source>
</evidence>